<dbReference type="PANTHER" id="PTHR45348:SF2">
    <property type="entry name" value="ZINC-TYPE ALCOHOL DEHYDROGENASE-LIKE PROTEIN C2E1P3.01"/>
    <property type="match status" value="1"/>
</dbReference>
<dbReference type="InterPro" id="IPR020843">
    <property type="entry name" value="ER"/>
</dbReference>
<sequence>MTTTQKALVLNEKFGQFNIQEIEVYRPGPREILIKYDFEIDAYPAILGCDIAGDVEAIGEGVSDFKLGDRVFSSSVILKDRGAFQQYVLVSTLPVALSTGYSGLYAKLPHGLEIDLPDSRASLGKYTGTPILILGGASSLAKYSGFSYIITTASLKHADSLKEFGATHVLDRNLTSAELNKEIIKITDKPIELIYDTISIDSTQSVAFDVLALGGKVTFVLPPVIESTDWHIAHIHAGLRQPHNIPLLHDLYHDKAYELLVKGVIKPNRFEVLPNGLAGIVDGLARLEADQVSRLKLVVHPQETP</sequence>
<dbReference type="InterPro" id="IPR011032">
    <property type="entry name" value="GroES-like_sf"/>
</dbReference>
<dbReference type="InterPro" id="IPR047122">
    <property type="entry name" value="Trans-enoyl_RdTase-like"/>
</dbReference>
<dbReference type="Proteomes" id="UP000724874">
    <property type="component" value="Unassembled WGS sequence"/>
</dbReference>
<keyword evidence="3" id="KW-1185">Reference proteome</keyword>
<dbReference type="SMART" id="SM00829">
    <property type="entry name" value="PKS_ER"/>
    <property type="match status" value="1"/>
</dbReference>
<name>A0A9P5NZU2_GYMJU</name>
<dbReference type="Gene3D" id="3.90.180.10">
    <property type="entry name" value="Medium-chain alcohol dehydrogenases, catalytic domain"/>
    <property type="match status" value="1"/>
</dbReference>
<dbReference type="Pfam" id="PF08240">
    <property type="entry name" value="ADH_N"/>
    <property type="match status" value="1"/>
</dbReference>
<reference evidence="2" key="1">
    <citation type="submission" date="2020-11" db="EMBL/GenBank/DDBJ databases">
        <authorList>
            <consortium name="DOE Joint Genome Institute"/>
            <person name="Ahrendt S."/>
            <person name="Riley R."/>
            <person name="Andreopoulos W."/>
            <person name="LaButti K."/>
            <person name="Pangilinan J."/>
            <person name="Ruiz-duenas F.J."/>
            <person name="Barrasa J.M."/>
            <person name="Sanchez-Garcia M."/>
            <person name="Camarero S."/>
            <person name="Miyauchi S."/>
            <person name="Serrano A."/>
            <person name="Linde D."/>
            <person name="Babiker R."/>
            <person name="Drula E."/>
            <person name="Ayuso-Fernandez I."/>
            <person name="Pacheco R."/>
            <person name="Padilla G."/>
            <person name="Ferreira P."/>
            <person name="Barriuso J."/>
            <person name="Kellner H."/>
            <person name="Castanera R."/>
            <person name="Alfaro M."/>
            <person name="Ramirez L."/>
            <person name="Pisabarro A.G."/>
            <person name="Kuo A."/>
            <person name="Tritt A."/>
            <person name="Lipzen A."/>
            <person name="He G."/>
            <person name="Yan M."/>
            <person name="Ng V."/>
            <person name="Cullen D."/>
            <person name="Martin F."/>
            <person name="Rosso M.-N."/>
            <person name="Henrissat B."/>
            <person name="Hibbett D."/>
            <person name="Martinez A.T."/>
            <person name="Grigoriev I.V."/>
        </authorList>
    </citation>
    <scope>NUCLEOTIDE SEQUENCE</scope>
    <source>
        <strain evidence="2">AH 44721</strain>
    </source>
</reference>
<dbReference type="EMBL" id="JADNYJ010000006">
    <property type="protein sequence ID" value="KAF8910481.1"/>
    <property type="molecule type" value="Genomic_DNA"/>
</dbReference>
<gene>
    <name evidence="2" type="ORF">CPB84DRAFT_1812669</name>
</gene>
<dbReference type="SUPFAM" id="SSF51735">
    <property type="entry name" value="NAD(P)-binding Rossmann-fold domains"/>
    <property type="match status" value="1"/>
</dbReference>
<dbReference type="Pfam" id="PF00107">
    <property type="entry name" value="ADH_zinc_N"/>
    <property type="match status" value="1"/>
</dbReference>
<dbReference type="CDD" id="cd08249">
    <property type="entry name" value="enoyl_reductase_like"/>
    <property type="match status" value="1"/>
</dbReference>
<evidence type="ECO:0000313" key="3">
    <source>
        <dbReference type="Proteomes" id="UP000724874"/>
    </source>
</evidence>
<dbReference type="AlphaFoldDB" id="A0A9P5NZU2"/>
<accession>A0A9P5NZU2</accession>
<feature type="domain" description="Enoyl reductase (ER)" evidence="1">
    <location>
        <begin position="15"/>
        <end position="299"/>
    </location>
</feature>
<comment type="caution">
    <text evidence="2">The sequence shown here is derived from an EMBL/GenBank/DDBJ whole genome shotgun (WGS) entry which is preliminary data.</text>
</comment>
<dbReference type="GO" id="GO:0016651">
    <property type="term" value="F:oxidoreductase activity, acting on NAD(P)H"/>
    <property type="evidence" value="ECO:0007669"/>
    <property type="project" value="InterPro"/>
</dbReference>
<dbReference type="Gene3D" id="3.40.50.720">
    <property type="entry name" value="NAD(P)-binding Rossmann-like Domain"/>
    <property type="match status" value="1"/>
</dbReference>
<evidence type="ECO:0000313" key="2">
    <source>
        <dbReference type="EMBL" id="KAF8910481.1"/>
    </source>
</evidence>
<dbReference type="InterPro" id="IPR013154">
    <property type="entry name" value="ADH-like_N"/>
</dbReference>
<organism evidence="2 3">
    <name type="scientific">Gymnopilus junonius</name>
    <name type="common">Spectacular rustgill mushroom</name>
    <name type="synonym">Gymnopilus spectabilis subsp. junonius</name>
    <dbReference type="NCBI Taxonomy" id="109634"/>
    <lineage>
        <taxon>Eukaryota</taxon>
        <taxon>Fungi</taxon>
        <taxon>Dikarya</taxon>
        <taxon>Basidiomycota</taxon>
        <taxon>Agaricomycotina</taxon>
        <taxon>Agaricomycetes</taxon>
        <taxon>Agaricomycetidae</taxon>
        <taxon>Agaricales</taxon>
        <taxon>Agaricineae</taxon>
        <taxon>Hymenogastraceae</taxon>
        <taxon>Gymnopilus</taxon>
    </lineage>
</organism>
<dbReference type="OrthoDB" id="3233595at2759"/>
<proteinExistence type="predicted"/>
<protein>
    <submittedName>
        <fullName evidence="2">Chaperonin 10-like protein</fullName>
    </submittedName>
</protein>
<dbReference type="InterPro" id="IPR013149">
    <property type="entry name" value="ADH-like_C"/>
</dbReference>
<dbReference type="InterPro" id="IPR036291">
    <property type="entry name" value="NAD(P)-bd_dom_sf"/>
</dbReference>
<dbReference type="PANTHER" id="PTHR45348">
    <property type="entry name" value="HYPOTHETICAL OXIDOREDUCTASE (EUROFUNG)"/>
    <property type="match status" value="1"/>
</dbReference>
<dbReference type="SUPFAM" id="SSF50129">
    <property type="entry name" value="GroES-like"/>
    <property type="match status" value="1"/>
</dbReference>
<evidence type="ECO:0000259" key="1">
    <source>
        <dbReference type="SMART" id="SM00829"/>
    </source>
</evidence>